<name>A0A0G9JVC1_9BACT</name>
<dbReference type="AlphaFoldDB" id="A0A0G9JVC1"/>
<reference evidence="2 3" key="1">
    <citation type="submission" date="2014-01" db="EMBL/GenBank/DDBJ databases">
        <title>Development of a Comparative Genomic Fingerprinting Assay for High Resolution Genotyping of Arcobacter butzleri.</title>
        <authorList>
            <person name="Webb A.L."/>
            <person name="Inglis G.D."/>
            <person name="Kruczkiewicz P."/>
            <person name="Selinger L.B."/>
            <person name="Taboada E.N."/>
        </authorList>
    </citation>
    <scope>NUCLEOTIDE SEQUENCE [LARGE SCALE GENOMIC DNA]</scope>
    <source>
        <strain evidence="2 3">L348</strain>
    </source>
</reference>
<accession>A0A0G9JVC1</accession>
<proteinExistence type="predicted"/>
<sequence>MGILEISLLVFIVIVVVVTGIGFYIQNKKEEK</sequence>
<evidence type="ECO:0000313" key="3">
    <source>
        <dbReference type="Proteomes" id="UP000035514"/>
    </source>
</evidence>
<protein>
    <submittedName>
        <fullName evidence="2">Uncharacterized protein</fullName>
    </submittedName>
</protein>
<dbReference type="EMBL" id="JAIQ01000175">
    <property type="protein sequence ID" value="KLD95907.1"/>
    <property type="molecule type" value="Genomic_DNA"/>
</dbReference>
<keyword evidence="1" id="KW-0812">Transmembrane</keyword>
<keyword evidence="1" id="KW-1133">Transmembrane helix</keyword>
<comment type="caution">
    <text evidence="2">The sequence shown here is derived from an EMBL/GenBank/DDBJ whole genome shotgun (WGS) entry which is preliminary data.</text>
</comment>
<feature type="transmembrane region" description="Helical" evidence="1">
    <location>
        <begin position="6"/>
        <end position="25"/>
    </location>
</feature>
<evidence type="ECO:0000313" key="2">
    <source>
        <dbReference type="EMBL" id="KLD95907.1"/>
    </source>
</evidence>
<gene>
    <name evidence="2" type="ORF">AA20_13455</name>
</gene>
<evidence type="ECO:0000256" key="1">
    <source>
        <dbReference type="SAM" id="Phobius"/>
    </source>
</evidence>
<organism evidence="2 3">
    <name type="scientific">Aliarcobacter butzleri L348</name>
    <dbReference type="NCBI Taxonomy" id="1447256"/>
    <lineage>
        <taxon>Bacteria</taxon>
        <taxon>Pseudomonadati</taxon>
        <taxon>Campylobacterota</taxon>
        <taxon>Epsilonproteobacteria</taxon>
        <taxon>Campylobacterales</taxon>
        <taxon>Arcobacteraceae</taxon>
        <taxon>Aliarcobacter</taxon>
    </lineage>
</organism>
<dbReference type="Proteomes" id="UP000035514">
    <property type="component" value="Unassembled WGS sequence"/>
</dbReference>
<keyword evidence="1" id="KW-0472">Membrane</keyword>
<dbReference type="PATRIC" id="fig|1447256.3.peg.2641"/>